<dbReference type="GO" id="GO:0003677">
    <property type="term" value="F:DNA binding"/>
    <property type="evidence" value="ECO:0007669"/>
    <property type="project" value="InterPro"/>
</dbReference>
<dbReference type="Gene3D" id="1.10.150.320">
    <property type="entry name" value="Photosystem II 12 kDa extrinsic protein"/>
    <property type="match status" value="1"/>
</dbReference>
<evidence type="ECO:0000313" key="2">
    <source>
        <dbReference type="EMBL" id="CUS39051.1"/>
    </source>
</evidence>
<dbReference type="PANTHER" id="PTHR21180:SF32">
    <property type="entry name" value="ENDONUCLEASE_EXONUCLEASE_PHOSPHATASE FAMILY DOMAIN-CONTAINING PROTEIN 1"/>
    <property type="match status" value="1"/>
</dbReference>
<dbReference type="InterPro" id="IPR010994">
    <property type="entry name" value="RuvA_2-like"/>
</dbReference>
<feature type="domain" description="Helix-hairpin-helix DNA-binding motif class 1" evidence="1">
    <location>
        <begin position="124"/>
        <end position="143"/>
    </location>
</feature>
<keyword evidence="3" id="KW-1185">Reference proteome</keyword>
<sequence length="151" mass="16162">MIRSLLLKLGMLSMTIGVVFWAKWAPYPPVHGVPSTIEKPVVASQSMELEGLDRRIAGLPDRTAQASSLDAAAQTESSTASSHSRIDLNRANAGELESLPGIGAVLAQRVIAFRESVGGFQKIEDLRAVKGIGAKKFERLRSFVMVSAANS</sequence>
<dbReference type="InterPro" id="IPR003583">
    <property type="entry name" value="Hlx-hairpin-Hlx_DNA-bd_motif"/>
</dbReference>
<dbReference type="PANTHER" id="PTHR21180">
    <property type="entry name" value="ENDONUCLEASE/EXONUCLEASE/PHOSPHATASE FAMILY DOMAIN-CONTAINING PROTEIN 1"/>
    <property type="match status" value="1"/>
</dbReference>
<gene>
    <name evidence="2" type="ORF">COMA2_60131</name>
</gene>
<dbReference type="NCBIfam" id="TIGR00426">
    <property type="entry name" value="competence protein ComEA helix-hairpin-helix repeat region"/>
    <property type="match status" value="1"/>
</dbReference>
<dbReference type="AlphaFoldDB" id="A0A0S4LSV4"/>
<dbReference type="OrthoDB" id="9790239at2"/>
<dbReference type="STRING" id="1742973.COMA2_60131"/>
<dbReference type="EMBL" id="CZPZ01000033">
    <property type="protein sequence ID" value="CUS39051.1"/>
    <property type="molecule type" value="Genomic_DNA"/>
</dbReference>
<dbReference type="GO" id="GO:0015627">
    <property type="term" value="C:type II protein secretion system complex"/>
    <property type="evidence" value="ECO:0007669"/>
    <property type="project" value="TreeGrafter"/>
</dbReference>
<reference evidence="3" key="1">
    <citation type="submission" date="2015-10" db="EMBL/GenBank/DDBJ databases">
        <authorList>
            <person name="Luecker S."/>
            <person name="Luecker S."/>
        </authorList>
    </citation>
    <scope>NUCLEOTIDE SEQUENCE [LARGE SCALE GENOMIC DNA]</scope>
</reference>
<evidence type="ECO:0000259" key="1">
    <source>
        <dbReference type="SMART" id="SM00278"/>
    </source>
</evidence>
<dbReference type="InterPro" id="IPR051675">
    <property type="entry name" value="Endo/Exo/Phosphatase_dom_1"/>
</dbReference>
<protein>
    <recommendedName>
        <fullName evidence="1">Helix-hairpin-helix DNA-binding motif class 1 domain-containing protein</fullName>
    </recommendedName>
</protein>
<dbReference type="GO" id="GO:0015628">
    <property type="term" value="P:protein secretion by the type II secretion system"/>
    <property type="evidence" value="ECO:0007669"/>
    <property type="project" value="TreeGrafter"/>
</dbReference>
<proteinExistence type="predicted"/>
<name>A0A0S4LSV4_9BACT</name>
<dbReference type="RefSeq" id="WP_090901218.1">
    <property type="nucleotide sequence ID" value="NZ_CZPZ01000033.1"/>
</dbReference>
<dbReference type="InterPro" id="IPR004509">
    <property type="entry name" value="Competence_ComEA_HhH"/>
</dbReference>
<organism evidence="2 3">
    <name type="scientific">Candidatus Nitrospira nitrificans</name>
    <dbReference type="NCBI Taxonomy" id="1742973"/>
    <lineage>
        <taxon>Bacteria</taxon>
        <taxon>Pseudomonadati</taxon>
        <taxon>Nitrospirota</taxon>
        <taxon>Nitrospiria</taxon>
        <taxon>Nitrospirales</taxon>
        <taxon>Nitrospiraceae</taxon>
        <taxon>Nitrospira</taxon>
    </lineage>
</organism>
<dbReference type="SMART" id="SM00278">
    <property type="entry name" value="HhH1"/>
    <property type="match status" value="2"/>
</dbReference>
<dbReference type="Proteomes" id="UP000198736">
    <property type="component" value="Unassembled WGS sequence"/>
</dbReference>
<evidence type="ECO:0000313" key="3">
    <source>
        <dbReference type="Proteomes" id="UP000198736"/>
    </source>
</evidence>
<dbReference type="Pfam" id="PF12836">
    <property type="entry name" value="HHH_3"/>
    <property type="match status" value="1"/>
</dbReference>
<dbReference type="SUPFAM" id="SSF47781">
    <property type="entry name" value="RuvA domain 2-like"/>
    <property type="match status" value="1"/>
</dbReference>
<feature type="domain" description="Helix-hairpin-helix DNA-binding motif class 1" evidence="1">
    <location>
        <begin position="94"/>
        <end position="113"/>
    </location>
</feature>
<dbReference type="GO" id="GO:0006281">
    <property type="term" value="P:DNA repair"/>
    <property type="evidence" value="ECO:0007669"/>
    <property type="project" value="InterPro"/>
</dbReference>
<accession>A0A0S4LSV4</accession>